<dbReference type="GO" id="GO:0006396">
    <property type="term" value="P:RNA processing"/>
    <property type="evidence" value="ECO:0007669"/>
    <property type="project" value="InterPro"/>
</dbReference>
<dbReference type="EMBL" id="CP031222">
    <property type="protein sequence ID" value="AXI02763.1"/>
    <property type="molecule type" value="Genomic_DNA"/>
</dbReference>
<dbReference type="KEGG" id="mbah:HYN46_07900"/>
<evidence type="ECO:0000313" key="5">
    <source>
        <dbReference type="Proteomes" id="UP000253940"/>
    </source>
</evidence>
<keyword evidence="1 4" id="KW-0489">Methyltransferase</keyword>
<dbReference type="SUPFAM" id="SSF55315">
    <property type="entry name" value="L30e-like"/>
    <property type="match status" value="1"/>
</dbReference>
<dbReference type="PANTHER" id="PTHR43191:SF2">
    <property type="entry name" value="RRNA METHYLTRANSFERASE 3, MITOCHONDRIAL"/>
    <property type="match status" value="1"/>
</dbReference>
<reference evidence="4 5" key="1">
    <citation type="submission" date="2018-07" db="EMBL/GenBank/DDBJ databases">
        <title>Genome sequencing of Moraxellaceae gen. HYN0046.</title>
        <authorList>
            <person name="Kim M."/>
            <person name="Yi H."/>
        </authorList>
    </citation>
    <scope>NUCLEOTIDE SEQUENCE [LARGE SCALE GENOMIC DNA]</scope>
    <source>
        <strain evidence="4 5">HYN0046</strain>
    </source>
</reference>
<dbReference type="Gene3D" id="3.40.1280.10">
    <property type="match status" value="1"/>
</dbReference>
<accession>A0A345P654</accession>
<keyword evidence="5" id="KW-1185">Reference proteome</keyword>
<dbReference type="OrthoDB" id="9794400at2"/>
<dbReference type="AlphaFoldDB" id="A0A345P654"/>
<dbReference type="Gene3D" id="3.30.1330.30">
    <property type="match status" value="1"/>
</dbReference>
<evidence type="ECO:0000256" key="2">
    <source>
        <dbReference type="ARBA" id="ARBA00022679"/>
    </source>
</evidence>
<dbReference type="GO" id="GO:0032259">
    <property type="term" value="P:methylation"/>
    <property type="evidence" value="ECO:0007669"/>
    <property type="project" value="UniProtKB-KW"/>
</dbReference>
<name>A0A345P654_9GAMM</name>
<evidence type="ECO:0000259" key="3">
    <source>
        <dbReference type="Pfam" id="PF00588"/>
    </source>
</evidence>
<evidence type="ECO:0000313" key="4">
    <source>
        <dbReference type="EMBL" id="AXI02763.1"/>
    </source>
</evidence>
<feature type="domain" description="tRNA/rRNA methyltransferase SpoU type" evidence="3">
    <location>
        <begin position="121"/>
        <end position="256"/>
    </location>
</feature>
<sequence>MLPEKPFLPITSRDNPRLKHLRGLLEHASVRRKSSQTVLEGIHLLDAYQRAGKIPDSIFIAESAQTHPEANDLLDAWPSVARFILPDALYKEMRTLGQGIDIMALIDTAFVALPEQLNTDVLILEDVQDAGNVGTLLRTAAAAGIKQVICTKGTALVWSPRVLRAGMGAQFGIQVIEHADIKEILERLTIPLHATSSHANQSLYALNLKTPIAWLMGNEGQGASQIALENAISVSIPQPGGQESLNVAVAGAVCMFEMVRQRLI</sequence>
<dbReference type="GO" id="GO:0003723">
    <property type="term" value="F:RNA binding"/>
    <property type="evidence" value="ECO:0007669"/>
    <property type="project" value="InterPro"/>
</dbReference>
<dbReference type="CDD" id="cd18095">
    <property type="entry name" value="SpoU-like_rRNA-MTase"/>
    <property type="match status" value="1"/>
</dbReference>
<dbReference type="Pfam" id="PF00588">
    <property type="entry name" value="SpoU_methylase"/>
    <property type="match status" value="1"/>
</dbReference>
<dbReference type="PANTHER" id="PTHR43191">
    <property type="entry name" value="RRNA METHYLTRANSFERASE 3"/>
    <property type="match status" value="1"/>
</dbReference>
<keyword evidence="2 4" id="KW-0808">Transferase</keyword>
<dbReference type="InterPro" id="IPR001537">
    <property type="entry name" value="SpoU_MeTrfase"/>
</dbReference>
<dbReference type="InterPro" id="IPR029026">
    <property type="entry name" value="tRNA_m1G_MTases_N"/>
</dbReference>
<dbReference type="RefSeq" id="WP_114898873.1">
    <property type="nucleotide sequence ID" value="NZ_CP031222.1"/>
</dbReference>
<organism evidence="4 5">
    <name type="scientific">Aquirhabdus parva</name>
    <dbReference type="NCBI Taxonomy" id="2283318"/>
    <lineage>
        <taxon>Bacteria</taxon>
        <taxon>Pseudomonadati</taxon>
        <taxon>Pseudomonadota</taxon>
        <taxon>Gammaproteobacteria</taxon>
        <taxon>Moraxellales</taxon>
        <taxon>Moraxellaceae</taxon>
        <taxon>Aquirhabdus</taxon>
    </lineage>
</organism>
<dbReference type="InterPro" id="IPR051259">
    <property type="entry name" value="rRNA_Methyltransferase"/>
</dbReference>
<dbReference type="GO" id="GO:0008173">
    <property type="term" value="F:RNA methyltransferase activity"/>
    <property type="evidence" value="ECO:0007669"/>
    <property type="project" value="InterPro"/>
</dbReference>
<proteinExistence type="predicted"/>
<dbReference type="InterPro" id="IPR029064">
    <property type="entry name" value="Ribosomal_eL30-like_sf"/>
</dbReference>
<protein>
    <submittedName>
        <fullName evidence="4">RNA methyltransferase</fullName>
    </submittedName>
</protein>
<dbReference type="InterPro" id="IPR029028">
    <property type="entry name" value="Alpha/beta_knot_MTases"/>
</dbReference>
<gene>
    <name evidence="4" type="ORF">HYN46_07900</name>
</gene>
<dbReference type="SUPFAM" id="SSF75217">
    <property type="entry name" value="alpha/beta knot"/>
    <property type="match status" value="1"/>
</dbReference>
<dbReference type="Proteomes" id="UP000253940">
    <property type="component" value="Chromosome"/>
</dbReference>
<evidence type="ECO:0000256" key="1">
    <source>
        <dbReference type="ARBA" id="ARBA00022603"/>
    </source>
</evidence>